<dbReference type="Gene3D" id="3.30.450.20">
    <property type="entry name" value="PAS domain"/>
    <property type="match status" value="2"/>
</dbReference>
<evidence type="ECO:0000259" key="3">
    <source>
        <dbReference type="PROSITE" id="PS50883"/>
    </source>
</evidence>
<dbReference type="AlphaFoldDB" id="A0A4S4NCE8"/>
<dbReference type="Pfam" id="PF00563">
    <property type="entry name" value="EAL"/>
    <property type="match status" value="1"/>
</dbReference>
<protein>
    <submittedName>
        <fullName evidence="5">EAL domain-containing protein</fullName>
    </submittedName>
</protein>
<comment type="caution">
    <text evidence="5">The sequence shown here is derived from an EMBL/GenBank/DDBJ whole genome shotgun (WGS) entry which is preliminary data.</text>
</comment>
<dbReference type="SUPFAM" id="SSF55785">
    <property type="entry name" value="PYP-like sensor domain (PAS domain)"/>
    <property type="match status" value="2"/>
</dbReference>
<dbReference type="NCBIfam" id="TIGR00229">
    <property type="entry name" value="sensory_box"/>
    <property type="match status" value="1"/>
</dbReference>
<dbReference type="Pfam" id="PF12860">
    <property type="entry name" value="PAS_7"/>
    <property type="match status" value="1"/>
</dbReference>
<dbReference type="PROSITE" id="PS50112">
    <property type="entry name" value="PAS"/>
    <property type="match status" value="1"/>
</dbReference>
<dbReference type="Pfam" id="PF13426">
    <property type="entry name" value="PAS_9"/>
    <property type="match status" value="1"/>
</dbReference>
<dbReference type="PANTHER" id="PTHR44757">
    <property type="entry name" value="DIGUANYLATE CYCLASE DGCP"/>
    <property type="match status" value="1"/>
</dbReference>
<dbReference type="EMBL" id="SRKY01000002">
    <property type="protein sequence ID" value="THH37094.1"/>
    <property type="molecule type" value="Genomic_DNA"/>
</dbReference>
<dbReference type="SMART" id="SM00052">
    <property type="entry name" value="EAL"/>
    <property type="match status" value="1"/>
</dbReference>
<dbReference type="InterPro" id="IPR035965">
    <property type="entry name" value="PAS-like_dom_sf"/>
</dbReference>
<dbReference type="Gene3D" id="3.20.20.450">
    <property type="entry name" value="EAL domain"/>
    <property type="match status" value="1"/>
</dbReference>
<dbReference type="InterPro" id="IPR000014">
    <property type="entry name" value="PAS"/>
</dbReference>
<reference evidence="5 6" key="1">
    <citation type="submission" date="2019-04" db="EMBL/GenBank/DDBJ databases">
        <title>Shimia ponticola sp. nov., isolated from seawater.</title>
        <authorList>
            <person name="Kim Y.-O."/>
            <person name="Yoon J.-H."/>
        </authorList>
    </citation>
    <scope>NUCLEOTIDE SEQUENCE [LARGE SCALE GENOMIC DNA]</scope>
    <source>
        <strain evidence="5 6">MYP11</strain>
    </source>
</reference>
<dbReference type="OrthoDB" id="9814202at2"/>
<dbReference type="CDD" id="cd00130">
    <property type="entry name" value="PAS"/>
    <property type="match status" value="1"/>
</dbReference>
<dbReference type="Proteomes" id="UP000306602">
    <property type="component" value="Unassembled WGS sequence"/>
</dbReference>
<dbReference type="SUPFAM" id="SSF55073">
    <property type="entry name" value="Nucleotide cyclase"/>
    <property type="match status" value="1"/>
</dbReference>
<feature type="domain" description="PAC" evidence="2">
    <location>
        <begin position="81"/>
        <end position="135"/>
    </location>
</feature>
<dbReference type="CDD" id="cd01949">
    <property type="entry name" value="GGDEF"/>
    <property type="match status" value="1"/>
</dbReference>
<evidence type="ECO:0000259" key="1">
    <source>
        <dbReference type="PROSITE" id="PS50112"/>
    </source>
</evidence>
<feature type="domain" description="EAL" evidence="3">
    <location>
        <begin position="448"/>
        <end position="700"/>
    </location>
</feature>
<dbReference type="InterPro" id="IPR000160">
    <property type="entry name" value="GGDEF_dom"/>
</dbReference>
<dbReference type="RefSeq" id="WP_136462692.1">
    <property type="nucleotide sequence ID" value="NZ_SRKY01000002.1"/>
</dbReference>
<dbReference type="GO" id="GO:0003824">
    <property type="term" value="F:catalytic activity"/>
    <property type="evidence" value="ECO:0007669"/>
    <property type="project" value="UniProtKB-ARBA"/>
</dbReference>
<dbReference type="InterPro" id="IPR029787">
    <property type="entry name" value="Nucleotide_cyclase"/>
</dbReference>
<dbReference type="InterPro" id="IPR000700">
    <property type="entry name" value="PAS-assoc_C"/>
</dbReference>
<dbReference type="FunFam" id="3.30.70.270:FF:000001">
    <property type="entry name" value="Diguanylate cyclase domain protein"/>
    <property type="match status" value="1"/>
</dbReference>
<dbReference type="Pfam" id="PF00990">
    <property type="entry name" value="GGDEF"/>
    <property type="match status" value="1"/>
</dbReference>
<feature type="domain" description="PAS" evidence="1">
    <location>
        <begin position="5"/>
        <end position="80"/>
    </location>
</feature>
<dbReference type="PROSITE" id="PS50113">
    <property type="entry name" value="PAC"/>
    <property type="match status" value="1"/>
</dbReference>
<dbReference type="NCBIfam" id="TIGR00254">
    <property type="entry name" value="GGDEF"/>
    <property type="match status" value="1"/>
</dbReference>
<dbReference type="InterPro" id="IPR052155">
    <property type="entry name" value="Biofilm_reg_signaling"/>
</dbReference>
<dbReference type="PROSITE" id="PS50883">
    <property type="entry name" value="EAL"/>
    <property type="match status" value="1"/>
</dbReference>
<dbReference type="SMART" id="SM00267">
    <property type="entry name" value="GGDEF"/>
    <property type="match status" value="1"/>
</dbReference>
<evidence type="ECO:0000259" key="2">
    <source>
        <dbReference type="PROSITE" id="PS50113"/>
    </source>
</evidence>
<dbReference type="InterPro" id="IPR035919">
    <property type="entry name" value="EAL_sf"/>
</dbReference>
<dbReference type="PROSITE" id="PS50887">
    <property type="entry name" value="GGDEF"/>
    <property type="match status" value="1"/>
</dbReference>
<dbReference type="SUPFAM" id="SSF141868">
    <property type="entry name" value="EAL domain-like"/>
    <property type="match status" value="1"/>
</dbReference>
<dbReference type="InterPro" id="IPR001633">
    <property type="entry name" value="EAL_dom"/>
</dbReference>
<accession>A0A4S4NCE8</accession>
<dbReference type="Gene3D" id="3.30.70.270">
    <property type="match status" value="1"/>
</dbReference>
<dbReference type="InterPro" id="IPR043128">
    <property type="entry name" value="Rev_trsase/Diguanyl_cyclase"/>
</dbReference>
<gene>
    <name evidence="5" type="ORF">E4Z66_09160</name>
</gene>
<evidence type="ECO:0000259" key="4">
    <source>
        <dbReference type="PROSITE" id="PS50887"/>
    </source>
</evidence>
<organism evidence="5 6">
    <name type="scientific">Aliishimia ponticola</name>
    <dbReference type="NCBI Taxonomy" id="2499833"/>
    <lineage>
        <taxon>Bacteria</taxon>
        <taxon>Pseudomonadati</taxon>
        <taxon>Pseudomonadota</taxon>
        <taxon>Alphaproteobacteria</taxon>
        <taxon>Rhodobacterales</taxon>
        <taxon>Paracoccaceae</taxon>
        <taxon>Aliishimia</taxon>
    </lineage>
</organism>
<evidence type="ECO:0000313" key="6">
    <source>
        <dbReference type="Proteomes" id="UP000306602"/>
    </source>
</evidence>
<evidence type="ECO:0000313" key="5">
    <source>
        <dbReference type="EMBL" id="THH37094.1"/>
    </source>
</evidence>
<dbReference type="CDD" id="cd01948">
    <property type="entry name" value="EAL"/>
    <property type="match status" value="1"/>
</dbReference>
<feature type="domain" description="GGDEF" evidence="4">
    <location>
        <begin position="308"/>
        <end position="439"/>
    </location>
</feature>
<sequence>MNSIDEAKLRFADMTNDGVFIAVDVTGTGSPMEIVWCNKALLDLSGYSFDEVIGKATFSLLGPGSDLGTVAELRAAVKDGRSHRIRILTYRKDGSKMWSDVVVRPFKDRASGRMCWIASQRDATAQVELQEKLAAAERAATEAQERLWAAIEALPDGFVLYDKNDRAVLFNSRYREIYEESAPAITVGAHFTDILRYGLKRRQYPDAIGREKEWLKERLNIHRTAKTAVEQKLANGRFLQIHEVQLPNGDTVGFRTDVTKMKRVQLELAARAKELEIAARTDPLTGLSNRRGLDLALATAMKDCDPDQEFSVLHIDLDRFKPINDVFGHAAGDHLLCVVSNILQKSVRGSDEIARVGGDEFVVFQSANASQNDAITVAERIFKGFRKPVTWNGKSLHFGCSIGISTGRRDQIGELLQNADIALYKAKDAGRGRYHLFTPALRRATEAKKRLSDEILEGLDRNEFIAMFQPQVTATDHSFAGAEALARWNNPKRGLMAPGQFLSVADELGVLSDIETLVMQHAFETADEMRAAGTPVQNMSFNVSVQRLVSLGEKRTLRSLANAPCRVSLELLETIDYDDEINELAWIVDSIREHGIGIELDDFGSGRASLTSLLSLRPDRIKIDRKIVLSALSDGGHGRPLLQAISQMCQALDIPMTAEGVENAALAETMRDLGCDKLQGYHFAQPLTREDLTQFARTHCRERRKRA</sequence>
<proteinExistence type="predicted"/>
<keyword evidence="6" id="KW-1185">Reference proteome</keyword>
<dbReference type="PANTHER" id="PTHR44757:SF2">
    <property type="entry name" value="BIOFILM ARCHITECTURE MAINTENANCE PROTEIN MBAA"/>
    <property type="match status" value="1"/>
</dbReference>
<name>A0A4S4NCE8_9RHOB</name>